<dbReference type="GO" id="GO:0009317">
    <property type="term" value="C:acetyl-CoA carboxylase complex"/>
    <property type="evidence" value="ECO:0007669"/>
    <property type="project" value="InterPro"/>
</dbReference>
<comment type="function">
    <text evidence="8">This protein is a component of the acetyl coenzyme A carboxylase complex; first, biotin carboxylase catalyzes the carboxylation of the carrier protein and then the transcarboxylase transfers the carboxyl group to form malonyl-CoA.</text>
</comment>
<dbReference type="CDD" id="cd06850">
    <property type="entry name" value="biotinyl_domain"/>
    <property type="match status" value="1"/>
</dbReference>
<dbReference type="Proteomes" id="UP000030014">
    <property type="component" value="Unassembled WGS sequence"/>
</dbReference>
<sequence>MITLDYKEICEIIKVVSDSNLSCAEIKLEDIYMKMSKCSVEINNINSANKEYEKREQCDVDLQIDKPIINKEKNNILDDIEIIKSPLVGTFYRASSPESEPYVNLGSKINENDVLCIVEAMKLMNEIEAYVKGEIVEILVGDGEMVEYNQPLFKIKKD</sequence>
<comment type="pathway">
    <text evidence="1 8">Lipid metabolism; fatty acid biosynthesis.</text>
</comment>
<dbReference type="Gene3D" id="2.40.50.100">
    <property type="match status" value="1"/>
</dbReference>
<protein>
    <recommendedName>
        <fullName evidence="2 8">Biotin carboxyl carrier protein of acetyl-CoA carboxylase</fullName>
    </recommendedName>
</protein>
<reference evidence="10 11" key="1">
    <citation type="submission" date="2014-01" db="EMBL/GenBank/DDBJ databases">
        <title>Plasmidome dynamics in the species complex Clostridium novyi sensu lato converts strains of independent lineages into distinctly different pathogens.</title>
        <authorList>
            <person name="Skarin H."/>
            <person name="Segerman B."/>
        </authorList>
    </citation>
    <scope>NUCLEOTIDE SEQUENCE [LARGE SCALE GENOMIC DNA]</scope>
    <source>
        <strain evidence="10 11">DC5</strain>
    </source>
</reference>
<keyword evidence="3 8" id="KW-0444">Lipid biosynthesis</keyword>
<dbReference type="InterPro" id="IPR050709">
    <property type="entry name" value="Biotin_Carboxyl_Carrier/Decarb"/>
</dbReference>
<dbReference type="EMBL" id="JDRY01000047">
    <property type="protein sequence ID" value="KGM98721.1"/>
    <property type="molecule type" value="Genomic_DNA"/>
</dbReference>
<evidence type="ECO:0000313" key="11">
    <source>
        <dbReference type="Proteomes" id="UP000030014"/>
    </source>
</evidence>
<evidence type="ECO:0000256" key="3">
    <source>
        <dbReference type="ARBA" id="ARBA00022516"/>
    </source>
</evidence>
<evidence type="ECO:0000256" key="5">
    <source>
        <dbReference type="ARBA" id="ARBA00023098"/>
    </source>
</evidence>
<dbReference type="InterPro" id="IPR001882">
    <property type="entry name" value="Biotin_BS"/>
</dbReference>
<feature type="domain" description="Lipoyl-binding" evidence="9">
    <location>
        <begin position="80"/>
        <end position="156"/>
    </location>
</feature>
<evidence type="ECO:0000256" key="1">
    <source>
        <dbReference type="ARBA" id="ARBA00005194"/>
    </source>
</evidence>
<dbReference type="GO" id="GO:0006633">
    <property type="term" value="P:fatty acid biosynthetic process"/>
    <property type="evidence" value="ECO:0007669"/>
    <property type="project" value="UniProtKB-UniPathway"/>
</dbReference>
<dbReference type="InterPro" id="IPR011053">
    <property type="entry name" value="Single_hybrid_motif"/>
</dbReference>
<keyword evidence="6 8" id="KW-0275">Fatty acid biosynthesis</keyword>
<evidence type="ECO:0000256" key="4">
    <source>
        <dbReference type="ARBA" id="ARBA00022832"/>
    </source>
</evidence>
<keyword evidence="4 8" id="KW-0276">Fatty acid metabolism</keyword>
<dbReference type="PROSITE" id="PS50968">
    <property type="entry name" value="BIOTINYL_LIPOYL"/>
    <property type="match status" value="1"/>
</dbReference>
<keyword evidence="7 8" id="KW-0092">Biotin</keyword>
<name>A0A0A0IEQ2_CLOBO</name>
<evidence type="ECO:0000256" key="6">
    <source>
        <dbReference type="ARBA" id="ARBA00023160"/>
    </source>
</evidence>
<dbReference type="InterPro" id="IPR001249">
    <property type="entry name" value="AcCoA_biotinCC"/>
</dbReference>
<evidence type="ECO:0000256" key="7">
    <source>
        <dbReference type="ARBA" id="ARBA00023267"/>
    </source>
</evidence>
<dbReference type="NCBIfam" id="TIGR00531">
    <property type="entry name" value="BCCP"/>
    <property type="match status" value="1"/>
</dbReference>
<accession>A0A0A0IEQ2</accession>
<dbReference type="RefSeq" id="WP_039257061.1">
    <property type="nucleotide sequence ID" value="NZ_JDRY01000047.1"/>
</dbReference>
<proteinExistence type="predicted"/>
<gene>
    <name evidence="10" type="ORF">Z955_10645</name>
</gene>
<keyword evidence="5 8" id="KW-0443">Lipid metabolism</keyword>
<dbReference type="PANTHER" id="PTHR45266">
    <property type="entry name" value="OXALOACETATE DECARBOXYLASE ALPHA CHAIN"/>
    <property type="match status" value="1"/>
</dbReference>
<evidence type="ECO:0000256" key="8">
    <source>
        <dbReference type="RuleBase" id="RU364072"/>
    </source>
</evidence>
<evidence type="ECO:0000259" key="9">
    <source>
        <dbReference type="PROSITE" id="PS50968"/>
    </source>
</evidence>
<dbReference type="Pfam" id="PF00364">
    <property type="entry name" value="Biotin_lipoyl"/>
    <property type="match status" value="1"/>
</dbReference>
<evidence type="ECO:0000313" key="10">
    <source>
        <dbReference type="EMBL" id="KGM98721.1"/>
    </source>
</evidence>
<dbReference type="GO" id="GO:0003989">
    <property type="term" value="F:acetyl-CoA carboxylase activity"/>
    <property type="evidence" value="ECO:0007669"/>
    <property type="project" value="InterPro"/>
</dbReference>
<dbReference type="AlphaFoldDB" id="A0A0A0IEQ2"/>
<organism evidence="10 11">
    <name type="scientific">Clostridium botulinum C/D str. DC5</name>
    <dbReference type="NCBI Taxonomy" id="1443128"/>
    <lineage>
        <taxon>Bacteria</taxon>
        <taxon>Bacillati</taxon>
        <taxon>Bacillota</taxon>
        <taxon>Clostridia</taxon>
        <taxon>Eubacteriales</taxon>
        <taxon>Clostridiaceae</taxon>
        <taxon>Clostridium</taxon>
    </lineage>
</organism>
<dbReference type="PRINTS" id="PR01071">
    <property type="entry name" value="ACOABIOTINCC"/>
</dbReference>
<dbReference type="PANTHER" id="PTHR45266:SF3">
    <property type="entry name" value="OXALOACETATE DECARBOXYLASE ALPHA CHAIN"/>
    <property type="match status" value="1"/>
</dbReference>
<comment type="caution">
    <text evidence="10">The sequence shown here is derived from an EMBL/GenBank/DDBJ whole genome shotgun (WGS) entry which is preliminary data.</text>
</comment>
<dbReference type="UniPathway" id="UPA00094"/>
<dbReference type="SUPFAM" id="SSF51230">
    <property type="entry name" value="Single hybrid motif"/>
    <property type="match status" value="1"/>
</dbReference>
<dbReference type="InterPro" id="IPR000089">
    <property type="entry name" value="Biotin_lipoyl"/>
</dbReference>
<dbReference type="PROSITE" id="PS00188">
    <property type="entry name" value="BIOTIN"/>
    <property type="match status" value="1"/>
</dbReference>
<evidence type="ECO:0000256" key="2">
    <source>
        <dbReference type="ARBA" id="ARBA00017562"/>
    </source>
</evidence>